<dbReference type="Proteomes" id="UP000235388">
    <property type="component" value="Unassembled WGS sequence"/>
</dbReference>
<protein>
    <submittedName>
        <fullName evidence="1">Uncharacterized protein</fullName>
    </submittedName>
</protein>
<accession>A0A2N5T856</accession>
<dbReference type="OrthoDB" id="2517817at2759"/>
<gene>
    <name evidence="1" type="ORF">PCANC_03154</name>
</gene>
<dbReference type="EMBL" id="PGCJ01000781">
    <property type="protein sequence ID" value="PLW21665.1"/>
    <property type="molecule type" value="Genomic_DNA"/>
</dbReference>
<evidence type="ECO:0000313" key="2">
    <source>
        <dbReference type="Proteomes" id="UP000235388"/>
    </source>
</evidence>
<reference evidence="1 2" key="1">
    <citation type="submission" date="2017-11" db="EMBL/GenBank/DDBJ databases">
        <title>De novo assembly and phasing of dikaryotic genomes from two isolates of Puccinia coronata f. sp. avenae, the causal agent of oat crown rust.</title>
        <authorList>
            <person name="Miller M.E."/>
            <person name="Zhang Y."/>
            <person name="Omidvar V."/>
            <person name="Sperschneider J."/>
            <person name="Schwessinger B."/>
            <person name="Raley C."/>
            <person name="Palmer J.M."/>
            <person name="Garnica D."/>
            <person name="Upadhyaya N."/>
            <person name="Rathjen J."/>
            <person name="Taylor J.M."/>
            <person name="Park R.F."/>
            <person name="Dodds P.N."/>
            <person name="Hirsch C.D."/>
            <person name="Kianian S.F."/>
            <person name="Figueroa M."/>
        </authorList>
    </citation>
    <scope>NUCLEOTIDE SEQUENCE [LARGE SCALE GENOMIC DNA]</scope>
    <source>
        <strain evidence="1">12NC29</strain>
    </source>
</reference>
<dbReference type="STRING" id="200324.A0A2N5T856"/>
<organism evidence="1 2">
    <name type="scientific">Puccinia coronata f. sp. avenae</name>
    <dbReference type="NCBI Taxonomy" id="200324"/>
    <lineage>
        <taxon>Eukaryota</taxon>
        <taxon>Fungi</taxon>
        <taxon>Dikarya</taxon>
        <taxon>Basidiomycota</taxon>
        <taxon>Pucciniomycotina</taxon>
        <taxon>Pucciniomycetes</taxon>
        <taxon>Pucciniales</taxon>
        <taxon>Pucciniaceae</taxon>
        <taxon>Puccinia</taxon>
    </lineage>
</organism>
<proteinExistence type="predicted"/>
<sequence>MLTIQTKLALQAPMGGGGVGAARLMDKGGLMMNPGSLLLDWNKLALASVQGLDHVRRMIIPHALGGLIGDGVGVIGSDVGALGGVLPILKMTKLTRLCSTNTNTSASSPKADHLS</sequence>
<evidence type="ECO:0000313" key="1">
    <source>
        <dbReference type="EMBL" id="PLW21665.1"/>
    </source>
</evidence>
<name>A0A2N5T856_9BASI</name>
<comment type="caution">
    <text evidence="1">The sequence shown here is derived from an EMBL/GenBank/DDBJ whole genome shotgun (WGS) entry which is preliminary data.</text>
</comment>
<dbReference type="AlphaFoldDB" id="A0A2N5T856"/>
<keyword evidence="2" id="KW-1185">Reference proteome</keyword>